<dbReference type="Proteomes" id="UP000561617">
    <property type="component" value="Unassembled WGS sequence"/>
</dbReference>
<sequence>MYLYVFELDRNDVWQLPLKSVQMIAERKTAIEKWSNYENEKAGGK</sequence>
<dbReference type="RefSeq" id="WP_157943357.1">
    <property type="nucleotide sequence ID" value="NZ_JAASTV010000002.1"/>
</dbReference>
<proteinExistence type="predicted"/>
<evidence type="ECO:0000313" key="1">
    <source>
        <dbReference type="EMBL" id="MBC1487867.1"/>
    </source>
</evidence>
<reference evidence="1 2" key="1">
    <citation type="submission" date="2020-03" db="EMBL/GenBank/DDBJ databases">
        <title>Soil Listeria distribution.</title>
        <authorList>
            <person name="Liao J."/>
            <person name="Wiedmann M."/>
        </authorList>
    </citation>
    <scope>NUCLEOTIDE SEQUENCE [LARGE SCALE GENOMIC DNA]</scope>
    <source>
        <strain evidence="1 2">FSL L7-1554</strain>
    </source>
</reference>
<dbReference type="EMBL" id="JAASTW010000002">
    <property type="protein sequence ID" value="MBC1487867.1"/>
    <property type="molecule type" value="Genomic_DNA"/>
</dbReference>
<comment type="caution">
    <text evidence="1">The sequence shown here is derived from an EMBL/GenBank/DDBJ whole genome shotgun (WGS) entry which is preliminary data.</text>
</comment>
<protein>
    <submittedName>
        <fullName evidence="1">Uncharacterized protein</fullName>
    </submittedName>
</protein>
<dbReference type="AlphaFoldDB" id="A0A7X0X5H2"/>
<evidence type="ECO:0000313" key="2">
    <source>
        <dbReference type="Proteomes" id="UP000561617"/>
    </source>
</evidence>
<accession>A0A7X0X5H2</accession>
<organism evidence="1 2">
    <name type="scientific">Listeria immobilis</name>
    <dbReference type="NCBI Taxonomy" id="2713502"/>
    <lineage>
        <taxon>Bacteria</taxon>
        <taxon>Bacillati</taxon>
        <taxon>Bacillota</taxon>
        <taxon>Bacilli</taxon>
        <taxon>Bacillales</taxon>
        <taxon>Listeriaceae</taxon>
        <taxon>Listeria</taxon>
    </lineage>
</organism>
<gene>
    <name evidence="1" type="ORF">HCJ38_02350</name>
</gene>
<name>A0A7X0X5H2_9LIST</name>